<keyword evidence="2" id="KW-1133">Transmembrane helix</keyword>
<feature type="transmembrane region" description="Helical" evidence="2">
    <location>
        <begin position="283"/>
        <end position="306"/>
    </location>
</feature>
<feature type="domain" description="Rad50/SbcC-type AAA" evidence="3">
    <location>
        <begin position="5"/>
        <end position="222"/>
    </location>
</feature>
<dbReference type="PANTHER" id="PTHR41259:SF1">
    <property type="entry name" value="DOUBLE-STRAND BREAK REPAIR RAD50 ATPASE, PUTATIVE-RELATED"/>
    <property type="match status" value="1"/>
</dbReference>
<feature type="transmembrane region" description="Helical" evidence="2">
    <location>
        <begin position="255"/>
        <end position="277"/>
    </location>
</feature>
<proteinExistence type="predicted"/>
<evidence type="ECO:0000313" key="4">
    <source>
        <dbReference type="EMBL" id="MTD61813.1"/>
    </source>
</evidence>
<dbReference type="AlphaFoldDB" id="A0A844GI82"/>
<dbReference type="PANTHER" id="PTHR41259">
    <property type="entry name" value="DOUBLE-STRAND BREAK REPAIR RAD50 ATPASE, PUTATIVE-RELATED"/>
    <property type="match status" value="1"/>
</dbReference>
<dbReference type="SUPFAM" id="SSF52540">
    <property type="entry name" value="P-loop containing nucleoside triphosphate hydrolases"/>
    <property type="match status" value="1"/>
</dbReference>
<keyword evidence="2" id="KW-0472">Membrane</keyword>
<dbReference type="GO" id="GO:0006302">
    <property type="term" value="P:double-strand break repair"/>
    <property type="evidence" value="ECO:0007669"/>
    <property type="project" value="InterPro"/>
</dbReference>
<dbReference type="Proteomes" id="UP000437824">
    <property type="component" value="Unassembled WGS sequence"/>
</dbReference>
<organism evidence="4 5">
    <name type="scientific">Blautia luti DSM 14534 = JCM 17040</name>
    <dbReference type="NCBI Taxonomy" id="649762"/>
    <lineage>
        <taxon>Bacteria</taxon>
        <taxon>Bacillati</taxon>
        <taxon>Bacillota</taxon>
        <taxon>Clostridia</taxon>
        <taxon>Lachnospirales</taxon>
        <taxon>Lachnospiraceae</taxon>
        <taxon>Blautia</taxon>
    </lineage>
</organism>
<name>A0A844GI82_9FIRM</name>
<evidence type="ECO:0000259" key="3">
    <source>
        <dbReference type="Pfam" id="PF13476"/>
    </source>
</evidence>
<keyword evidence="2" id="KW-0812">Transmembrane</keyword>
<dbReference type="Pfam" id="PF13476">
    <property type="entry name" value="AAA_23"/>
    <property type="match status" value="1"/>
</dbReference>
<evidence type="ECO:0000256" key="2">
    <source>
        <dbReference type="SAM" id="Phobius"/>
    </source>
</evidence>
<evidence type="ECO:0000256" key="1">
    <source>
        <dbReference type="SAM" id="Coils"/>
    </source>
</evidence>
<dbReference type="InterPro" id="IPR038729">
    <property type="entry name" value="Rad50/SbcC_AAA"/>
</dbReference>
<protein>
    <submittedName>
        <fullName evidence="4">AAA family ATPase</fullName>
    </submittedName>
</protein>
<comment type="caution">
    <text evidence="4">The sequence shown here is derived from an EMBL/GenBank/DDBJ whole genome shotgun (WGS) entry which is preliminary data.</text>
</comment>
<dbReference type="EMBL" id="WMBC01000009">
    <property type="protein sequence ID" value="MTD61813.1"/>
    <property type="molecule type" value="Genomic_DNA"/>
</dbReference>
<accession>A0A844GI82</accession>
<feature type="coiled-coil region" evidence="1">
    <location>
        <begin position="323"/>
        <end position="357"/>
    </location>
</feature>
<dbReference type="GO" id="GO:0016887">
    <property type="term" value="F:ATP hydrolysis activity"/>
    <property type="evidence" value="ECO:0007669"/>
    <property type="project" value="InterPro"/>
</dbReference>
<gene>
    <name evidence="4" type="ORF">GKZ57_11260</name>
</gene>
<dbReference type="Gene3D" id="3.40.50.300">
    <property type="entry name" value="P-loop containing nucleotide triphosphate hydrolases"/>
    <property type="match status" value="2"/>
</dbReference>
<dbReference type="RefSeq" id="WP_154780561.1">
    <property type="nucleotide sequence ID" value="NZ_WMBC01000009.1"/>
</dbReference>
<sequence>MIIRRLNIRNFGKIHDRTLEFSPGINVLYGENESGKTTVHTFIKSMLFSLSRMRGKAARNDVYSTYEPWENPGMYGGIMWFQSQGHNYRLTRNFQKEHLMGELLNEDSKELTDVEKGSLEGILGNVSEAIYDNTVSVAQLKSVTGQDLVRELQNYMASYQGTGDSSIDLGRTAQMLKMSRKGYLVQEDRRQKEIDAQQQKLMVNIDYIQGEIRDIREKLSKIDEQEGSLHMRPGDESGAALLDQRVARTRAKRNGYAAGMVVAAIAGIVALILAAALADSIRVSLGVVAVAAAAVVFCGMQQLKYARELQKRMRMKGRWLSRQEKLKWNRESLQQDYDEKETALKNLQEEYREYEDESYFPSQNEIEIQALNLAMTTIDRLSRDIHTQVGGRLRQRTSQILSEITGGKYQEVLMDADLHMTVNTGDRTVGLERLSRGTMEQIYFALRMAAGELLCREESFPVILDDVFGMYDEERLTAVLRWLYKEEKQIIISTCHKREMEILDKEGIPYQKILL</sequence>
<reference evidence="4 5" key="1">
    <citation type="submission" date="2019-11" db="EMBL/GenBank/DDBJ databases">
        <title>Draft genome sequence of Blautia luti DSM 14534T, isolated from human stool.</title>
        <authorList>
            <person name="Ortiz R."/>
            <person name="Melis-Arcos F."/>
            <person name="Covarrubias P."/>
            <person name="Cardenas J.P."/>
            <person name="Perez-Donoso J."/>
            <person name="Almonacid D."/>
        </authorList>
    </citation>
    <scope>NUCLEOTIDE SEQUENCE [LARGE SCALE GENOMIC DNA]</scope>
    <source>
        <strain evidence="4 5">DSM 14534</strain>
    </source>
</reference>
<keyword evidence="1" id="KW-0175">Coiled coil</keyword>
<dbReference type="InterPro" id="IPR027417">
    <property type="entry name" value="P-loop_NTPase"/>
</dbReference>
<evidence type="ECO:0000313" key="5">
    <source>
        <dbReference type="Proteomes" id="UP000437824"/>
    </source>
</evidence>